<reference evidence="4 5" key="1">
    <citation type="journal article" date="2013" name="Nature">
        <title>Insights into bilaterian evolution from three spiralian genomes.</title>
        <authorList>
            <person name="Simakov O."/>
            <person name="Marletaz F."/>
            <person name="Cho S.J."/>
            <person name="Edsinger-Gonzales E."/>
            <person name="Havlak P."/>
            <person name="Hellsten U."/>
            <person name="Kuo D.H."/>
            <person name="Larsson T."/>
            <person name="Lv J."/>
            <person name="Arendt D."/>
            <person name="Savage R."/>
            <person name="Osoegawa K."/>
            <person name="de Jong P."/>
            <person name="Grimwood J."/>
            <person name="Chapman J.A."/>
            <person name="Shapiro H."/>
            <person name="Aerts A."/>
            <person name="Otillar R.P."/>
            <person name="Terry A.Y."/>
            <person name="Boore J.L."/>
            <person name="Grigoriev I.V."/>
            <person name="Lindberg D.R."/>
            <person name="Seaver E.C."/>
            <person name="Weisblat D.A."/>
            <person name="Putnam N.H."/>
            <person name="Rokhsar D.S."/>
        </authorList>
    </citation>
    <scope>NUCLEOTIDE SEQUENCE [LARGE SCALE GENOMIC DNA]</scope>
</reference>
<dbReference type="Proteomes" id="UP000030746">
    <property type="component" value="Unassembled WGS sequence"/>
</dbReference>
<dbReference type="KEGG" id="lgi:LOTGIDRAFT_229436"/>
<evidence type="ECO:0000256" key="1">
    <source>
        <dbReference type="SAM" id="Coils"/>
    </source>
</evidence>
<feature type="coiled-coil region" evidence="1">
    <location>
        <begin position="212"/>
        <end position="239"/>
    </location>
</feature>
<protein>
    <recommendedName>
        <fullName evidence="6">Prospero domain-containing protein</fullName>
    </recommendedName>
</protein>
<dbReference type="OrthoDB" id="10038576at2759"/>
<feature type="compositionally biased region" description="Polar residues" evidence="2">
    <location>
        <begin position="389"/>
        <end position="399"/>
    </location>
</feature>
<dbReference type="InterPro" id="IPR039350">
    <property type="entry name" value="Prospero_homeodomain"/>
</dbReference>
<dbReference type="GO" id="GO:0005634">
    <property type="term" value="C:nucleus"/>
    <property type="evidence" value="ECO:0007669"/>
    <property type="project" value="TreeGrafter"/>
</dbReference>
<proteinExistence type="predicted"/>
<feature type="signal peptide" evidence="3">
    <location>
        <begin position="1"/>
        <end position="19"/>
    </location>
</feature>
<feature type="compositionally biased region" description="Polar residues" evidence="2">
    <location>
        <begin position="164"/>
        <end position="180"/>
    </location>
</feature>
<evidence type="ECO:0008006" key="6">
    <source>
        <dbReference type="Google" id="ProtNLM"/>
    </source>
</evidence>
<keyword evidence="3" id="KW-0732">Signal</keyword>
<feature type="chain" id="PRO_5004716565" description="Prospero domain-containing protein" evidence="3">
    <location>
        <begin position="20"/>
        <end position="617"/>
    </location>
</feature>
<feature type="region of interest" description="Disordered" evidence="2">
    <location>
        <begin position="554"/>
        <end position="596"/>
    </location>
</feature>
<accession>V3ZSB4</accession>
<evidence type="ECO:0000313" key="5">
    <source>
        <dbReference type="Proteomes" id="UP000030746"/>
    </source>
</evidence>
<evidence type="ECO:0000256" key="3">
    <source>
        <dbReference type="SAM" id="SignalP"/>
    </source>
</evidence>
<feature type="region of interest" description="Disordered" evidence="2">
    <location>
        <begin position="375"/>
        <end position="399"/>
    </location>
</feature>
<organism evidence="4 5">
    <name type="scientific">Lottia gigantea</name>
    <name type="common">Giant owl limpet</name>
    <dbReference type="NCBI Taxonomy" id="225164"/>
    <lineage>
        <taxon>Eukaryota</taxon>
        <taxon>Metazoa</taxon>
        <taxon>Spiralia</taxon>
        <taxon>Lophotrochozoa</taxon>
        <taxon>Mollusca</taxon>
        <taxon>Gastropoda</taxon>
        <taxon>Patellogastropoda</taxon>
        <taxon>Lottioidea</taxon>
        <taxon>Lottiidae</taxon>
        <taxon>Lottia</taxon>
    </lineage>
</organism>
<keyword evidence="5" id="KW-1185">Reference proteome</keyword>
<dbReference type="GO" id="GO:0000978">
    <property type="term" value="F:RNA polymerase II cis-regulatory region sequence-specific DNA binding"/>
    <property type="evidence" value="ECO:0007669"/>
    <property type="project" value="TreeGrafter"/>
</dbReference>
<dbReference type="GO" id="GO:0000981">
    <property type="term" value="F:DNA-binding transcription factor activity, RNA polymerase II-specific"/>
    <property type="evidence" value="ECO:0007669"/>
    <property type="project" value="TreeGrafter"/>
</dbReference>
<dbReference type="GeneID" id="20248003"/>
<feature type="compositionally biased region" description="Basic and acidic residues" evidence="2">
    <location>
        <begin position="377"/>
        <end position="387"/>
    </location>
</feature>
<dbReference type="PANTHER" id="PTHR12198:SF0">
    <property type="entry name" value="HOMEOBOX PROTEIN PROSPERO"/>
    <property type="match status" value="1"/>
</dbReference>
<dbReference type="PANTHER" id="PTHR12198">
    <property type="entry name" value="HOMEOBOX PROTEIN PROSPERO/PROX-1/CEH-26"/>
    <property type="match status" value="1"/>
</dbReference>
<dbReference type="CTD" id="20248003"/>
<keyword evidence="1" id="KW-0175">Coiled coil</keyword>
<dbReference type="HOGENOM" id="CLU_442985_0_0_1"/>
<name>V3ZSB4_LOTGI</name>
<dbReference type="EMBL" id="KB203274">
    <property type="protein sequence ID" value="ESO85420.1"/>
    <property type="molecule type" value="Genomic_DNA"/>
</dbReference>
<gene>
    <name evidence="4" type="ORF">LOTGIDRAFT_229436</name>
</gene>
<dbReference type="AlphaFoldDB" id="V3ZSB4"/>
<sequence>MSLVLAVRLLKSLADDLSGCECMKNMKPEDDTLSGDTTQLLRDILQSKERKELENNNTIKSYCAVDDRENSEMISTMLRAKSNTSAANSDNDNWSVGADNYSGDDSDIDVDTEDVSDISAAQEVKESKEDITDELPNGVGVEPEIQDTKEAKRARVENIITSMRHSPPSTADLEVNQTSPEVKRQKRKQYQPQQHEVKSYGASDPKFRKVERAALHDHIQHLQNQLREVKQKCDDLCEDEHHLQYNNSSALDNGNISFNDNQNNLYKNEKENGMDILRNTIRNEWDPSHFFRQASKLVQEQEVLSKSSGKLSGNIPPPDLHALANSIKTEIVDAISKVVDNAVSKLIEKKSAPILKNTETLSSSKSEIVKVPTLVPKPEKERERKPDVTPTSSLSDLQSELNKHSIASRLSDKISAFEPLSRMENDFPRISTSHHQNMPFHPPFPYFGLPSQMMPPMYAAEPEQTEALPLIVNTPKKKRTKVTDTRLSPRAKSALLQDSFLPSHLTLDQDRTTMMTSFPHLFPPMLPTSVAIPNPGLNHSDIMSFNMRDPSFWESRMMNQSPPHSERNSPKSPAESFGSFRKSDMYDNSPDIGDGSNGCQSISFIKTYFQLHPYKSR</sequence>
<dbReference type="OMA" id="AEGCKHS"/>
<dbReference type="RefSeq" id="XP_009063667.1">
    <property type="nucleotide sequence ID" value="XM_009065419.1"/>
</dbReference>
<evidence type="ECO:0000313" key="4">
    <source>
        <dbReference type="EMBL" id="ESO85420.1"/>
    </source>
</evidence>
<feature type="region of interest" description="Disordered" evidence="2">
    <location>
        <begin position="164"/>
        <end position="200"/>
    </location>
</feature>
<evidence type="ECO:0000256" key="2">
    <source>
        <dbReference type="SAM" id="MobiDB-lite"/>
    </source>
</evidence>